<evidence type="ECO:0000313" key="2">
    <source>
        <dbReference type="EMBL" id="ARJ25963.1"/>
    </source>
</evidence>
<accession>A0A1W6AJF0</accession>
<feature type="compositionally biased region" description="Basic residues" evidence="1">
    <location>
        <begin position="35"/>
        <end position="49"/>
    </location>
</feature>
<dbReference type="RefSeq" id="WP_085313646.1">
    <property type="nucleotide sequence ID" value="NZ_CP020748.1"/>
</dbReference>
<name>A0A1W6AJF0_BACMY</name>
<reference evidence="2 3" key="1">
    <citation type="submission" date="2017-04" db="EMBL/GenBank/DDBJ databases">
        <title>The Characteristic of a Fine Plant Growth-Promoting Rhizobacteria Bacillus mycoides Gnyt1 and its Whole Genome Sequencing Analysis.</title>
        <authorList>
            <person name="Li J.H."/>
            <person name="Yao T."/>
        </authorList>
    </citation>
    <scope>NUCLEOTIDE SEQUENCE [LARGE SCALE GENOMIC DNA]</scope>
    <source>
        <strain evidence="2 3">Gnyt1</strain>
        <plasmid evidence="3">Plasmid unnamed5</plasmid>
    </source>
</reference>
<dbReference type="EMBL" id="CP020748">
    <property type="protein sequence ID" value="ARJ25963.1"/>
    <property type="molecule type" value="Genomic_DNA"/>
</dbReference>
<dbReference type="Proteomes" id="UP000192932">
    <property type="component" value="Plasmid unnamed5"/>
</dbReference>
<dbReference type="AlphaFoldDB" id="A0A1W6AJF0"/>
<protein>
    <submittedName>
        <fullName evidence="2">Uncharacterized protein</fullName>
    </submittedName>
</protein>
<evidence type="ECO:0000256" key="1">
    <source>
        <dbReference type="SAM" id="MobiDB-lite"/>
    </source>
</evidence>
<gene>
    <name evidence="2" type="ORF">B7492_33575</name>
</gene>
<proteinExistence type="predicted"/>
<geneLocation type="plasmid" evidence="2 3">
    <name>unnamed5</name>
</geneLocation>
<feature type="region of interest" description="Disordered" evidence="1">
    <location>
        <begin position="27"/>
        <end position="62"/>
    </location>
</feature>
<evidence type="ECO:0000313" key="3">
    <source>
        <dbReference type="Proteomes" id="UP000192932"/>
    </source>
</evidence>
<keyword evidence="2" id="KW-0614">Plasmid</keyword>
<sequence length="228" mass="27165">MSTEQKLNDAAGVPTIVVPVITDEEKPEKSGFFSIKKKEKKPKKKKKKNIKSEKKEKKPKVRVPNQTISMLPFVRYEGNHIVLKNGVMDILQITTTDLNTLNESDEMLMIYQRVRFMRSYAYDYKEVSLNFPSNTSIQQEYWRKKREETQDAINHKYIDRKLFELNFLEEKRTDREFFLFIYGSNKEQLSERRRMAENHFKNSFPLVRITKEKKIDVLCVLNNQNSKL</sequence>
<organism evidence="2 3">
    <name type="scientific">Bacillus mycoides</name>
    <dbReference type="NCBI Taxonomy" id="1405"/>
    <lineage>
        <taxon>Bacteria</taxon>
        <taxon>Bacillati</taxon>
        <taxon>Bacillota</taxon>
        <taxon>Bacilli</taxon>
        <taxon>Bacillales</taxon>
        <taxon>Bacillaceae</taxon>
        <taxon>Bacillus</taxon>
        <taxon>Bacillus cereus group</taxon>
    </lineage>
</organism>